<evidence type="ECO:0000313" key="9">
    <source>
        <dbReference type="Proteomes" id="UP000192775"/>
    </source>
</evidence>
<dbReference type="PANTHER" id="PTHR43271:SF1">
    <property type="entry name" value="INNER MEMBRANE TRANSPORT PROTEIN YNFM"/>
    <property type="match status" value="1"/>
</dbReference>
<evidence type="ECO:0000256" key="3">
    <source>
        <dbReference type="ARBA" id="ARBA00022448"/>
    </source>
</evidence>
<sequence>MPDSTAPERGGFGGHARGDRDYRRALIALFFAGVATFAQLYSPQAVLPQISEQLGIGAADSALLVSAATIGLAAGVIPWSMAADRFGRVRAMTVATVGATSLALVIPFLPTLPLLIGARLVEGALVGGVPAVAIAYLSEEIAPAHVARAAATYIAGTSIGGLSGRLVSGPVADLVDVLPLDHDALPGWRAGMLAVAVLCAAAAIVFIRLVPAARSRHGPAVGIARTLGRHLRDPRLLALYAQGLLLMGGFVAMYNYLAFRLVAAPYDLSPALVSLIFVAYLAGTWSSSRAGSLVGRFGRRSVLLGGSLVMLAGVAMTMASAVVVIVAGLVVATAGFFAAHAIASGWTGVAAAQGKAQSSSLYNLAYYGGSSLFGWLGGVFFTAAGWTGTAGMVAALVVVAVAVTLLVLPREARR</sequence>
<gene>
    <name evidence="8" type="ORF">B5808_12400</name>
</gene>
<evidence type="ECO:0000256" key="5">
    <source>
        <dbReference type="ARBA" id="ARBA00022692"/>
    </source>
</evidence>
<keyword evidence="4" id="KW-1003">Cell membrane</keyword>
<organism evidence="8 9">
    <name type="scientific">Cnuibacter physcomitrellae</name>
    <dbReference type="NCBI Taxonomy" id="1619308"/>
    <lineage>
        <taxon>Bacteria</taxon>
        <taxon>Bacillati</taxon>
        <taxon>Actinomycetota</taxon>
        <taxon>Actinomycetes</taxon>
        <taxon>Micrococcales</taxon>
        <taxon>Microbacteriaceae</taxon>
        <taxon>Cnuibacter</taxon>
    </lineage>
</organism>
<keyword evidence="5" id="KW-0812">Transmembrane</keyword>
<evidence type="ECO:0000256" key="6">
    <source>
        <dbReference type="ARBA" id="ARBA00022989"/>
    </source>
</evidence>
<dbReference type="Gene3D" id="1.20.1250.20">
    <property type="entry name" value="MFS general substrate transporter like domains"/>
    <property type="match status" value="1"/>
</dbReference>
<dbReference type="KEGG" id="cphy:B5808_12400"/>
<dbReference type="PROSITE" id="PS50850">
    <property type="entry name" value="MFS"/>
    <property type="match status" value="1"/>
</dbReference>
<dbReference type="InterPro" id="IPR020846">
    <property type="entry name" value="MFS_dom"/>
</dbReference>
<dbReference type="GO" id="GO:0022857">
    <property type="term" value="F:transmembrane transporter activity"/>
    <property type="evidence" value="ECO:0007669"/>
    <property type="project" value="InterPro"/>
</dbReference>
<dbReference type="InterPro" id="IPR036259">
    <property type="entry name" value="MFS_trans_sf"/>
</dbReference>
<reference evidence="8 9" key="1">
    <citation type="submission" date="2017-04" db="EMBL/GenBank/DDBJ databases">
        <authorList>
            <person name="Afonso C.L."/>
            <person name="Miller P.J."/>
            <person name="Scott M.A."/>
            <person name="Spackman E."/>
            <person name="Goraichik I."/>
            <person name="Dimitrov K.M."/>
            <person name="Suarez D.L."/>
            <person name="Swayne D.E."/>
        </authorList>
    </citation>
    <scope>NUCLEOTIDE SEQUENCE [LARGE SCALE GENOMIC DNA]</scope>
    <source>
        <strain evidence="9">XA(T)</strain>
    </source>
</reference>
<dbReference type="SUPFAM" id="SSF103473">
    <property type="entry name" value="MFS general substrate transporter"/>
    <property type="match status" value="1"/>
</dbReference>
<dbReference type="CDD" id="cd17324">
    <property type="entry name" value="MFS_NepI_like"/>
    <property type="match status" value="1"/>
</dbReference>
<proteinExistence type="inferred from homology"/>
<keyword evidence="3" id="KW-0813">Transport</keyword>
<evidence type="ECO:0000256" key="1">
    <source>
        <dbReference type="ARBA" id="ARBA00004651"/>
    </source>
</evidence>
<dbReference type="InterPro" id="IPR011701">
    <property type="entry name" value="MFS"/>
</dbReference>
<comment type="similarity">
    <text evidence="2">Belongs to the major facilitator superfamily.</text>
</comment>
<keyword evidence="7" id="KW-0472">Membrane</keyword>
<keyword evidence="9" id="KW-1185">Reference proteome</keyword>
<dbReference type="AlphaFoldDB" id="A0A1X9LZ76"/>
<keyword evidence="6" id="KW-1133">Transmembrane helix</keyword>
<dbReference type="GO" id="GO:0005886">
    <property type="term" value="C:plasma membrane"/>
    <property type="evidence" value="ECO:0007669"/>
    <property type="project" value="UniProtKB-SubCell"/>
</dbReference>
<evidence type="ECO:0000256" key="7">
    <source>
        <dbReference type="ARBA" id="ARBA00023136"/>
    </source>
</evidence>
<dbReference type="Proteomes" id="UP000192775">
    <property type="component" value="Chromosome"/>
</dbReference>
<dbReference type="RefSeq" id="WP_085021497.1">
    <property type="nucleotide sequence ID" value="NZ_BMHD01000001.1"/>
</dbReference>
<dbReference type="EMBL" id="CP020715">
    <property type="protein sequence ID" value="ARJ07360.1"/>
    <property type="molecule type" value="Genomic_DNA"/>
</dbReference>
<comment type="subcellular location">
    <subcellularLocation>
        <location evidence="1">Cell membrane</location>
        <topology evidence="1">Multi-pass membrane protein</topology>
    </subcellularLocation>
</comment>
<evidence type="ECO:0000256" key="4">
    <source>
        <dbReference type="ARBA" id="ARBA00022475"/>
    </source>
</evidence>
<accession>A0A1X9LZ76</accession>
<dbReference type="PANTHER" id="PTHR43271">
    <property type="entry name" value="BLL2771 PROTEIN"/>
    <property type="match status" value="1"/>
</dbReference>
<evidence type="ECO:0000256" key="2">
    <source>
        <dbReference type="ARBA" id="ARBA00008335"/>
    </source>
</evidence>
<protein>
    <submittedName>
        <fullName evidence="8">MFS transporter</fullName>
    </submittedName>
</protein>
<dbReference type="Pfam" id="PF07690">
    <property type="entry name" value="MFS_1"/>
    <property type="match status" value="1"/>
</dbReference>
<evidence type="ECO:0000313" key="8">
    <source>
        <dbReference type="EMBL" id="ARJ07360.1"/>
    </source>
</evidence>
<name>A0A1X9LZ76_9MICO</name>